<dbReference type="PANTHER" id="PTHR28156">
    <property type="entry name" value="FAS1 DOMAIN-CONTAINING PROTEIN YDR262W"/>
    <property type="match status" value="1"/>
</dbReference>
<dbReference type="PANTHER" id="PTHR28156:SF1">
    <property type="entry name" value="FAS1 DOMAIN-CONTAINING PROTEIN YDR262W"/>
    <property type="match status" value="1"/>
</dbReference>
<evidence type="ECO:0000256" key="1">
    <source>
        <dbReference type="ARBA" id="ARBA00022729"/>
    </source>
</evidence>
<sequence length="200" mass="22560">MHLRSFLLSFILVPTLSMASASQDDQFPIAGQVHDSHGYVPLTTPKPTLADLLTIESSASIFYSYARELEISSMLSDKDGKVTVFVPTNKAVINMARKPHEEPDNGIEIEMTQEQADRRAKRNVERWVSAHFVPEYPLAFNSESHRTLYQSKKLTFKPISKSNDQDPTWESVTINDGIRILSKKEALNGDLYFIDGTILD</sequence>
<feature type="domain" description="FAS1" evidence="3">
    <location>
        <begin position="46"/>
        <end position="198"/>
    </location>
</feature>
<dbReference type="Pfam" id="PF02469">
    <property type="entry name" value="Fasciclin"/>
    <property type="match status" value="1"/>
</dbReference>
<dbReference type="InterPro" id="IPR036378">
    <property type="entry name" value="FAS1_dom_sf"/>
</dbReference>
<dbReference type="SUPFAM" id="SSF82153">
    <property type="entry name" value="FAS1 domain"/>
    <property type="match status" value="1"/>
</dbReference>
<protein>
    <recommendedName>
        <fullName evidence="3">FAS1 domain-containing protein</fullName>
    </recommendedName>
</protein>
<evidence type="ECO:0000313" key="5">
    <source>
        <dbReference type="Proteomes" id="UP000284842"/>
    </source>
</evidence>
<evidence type="ECO:0000259" key="3">
    <source>
        <dbReference type="PROSITE" id="PS50213"/>
    </source>
</evidence>
<dbReference type="STRING" id="181874.A0A409VJC0"/>
<dbReference type="InterPro" id="IPR040200">
    <property type="entry name" value="Mug57-like"/>
</dbReference>
<comment type="caution">
    <text evidence="4">The sequence shown here is derived from an EMBL/GenBank/DDBJ whole genome shotgun (WGS) entry which is preliminary data.</text>
</comment>
<dbReference type="EMBL" id="NHTK01006045">
    <property type="protein sequence ID" value="PPQ66348.1"/>
    <property type="molecule type" value="Genomic_DNA"/>
</dbReference>
<evidence type="ECO:0000313" key="4">
    <source>
        <dbReference type="EMBL" id="PPQ66348.1"/>
    </source>
</evidence>
<evidence type="ECO:0000256" key="2">
    <source>
        <dbReference type="SAM" id="SignalP"/>
    </source>
</evidence>
<feature type="chain" id="PRO_5019336078" description="FAS1 domain-containing protein" evidence="2">
    <location>
        <begin position="22"/>
        <end position="200"/>
    </location>
</feature>
<name>A0A409VJC0_9AGAR</name>
<accession>A0A409VJC0</accession>
<reference evidence="4 5" key="1">
    <citation type="journal article" date="2018" name="Evol. Lett.">
        <title>Horizontal gene cluster transfer increased hallucinogenic mushroom diversity.</title>
        <authorList>
            <person name="Reynolds H.T."/>
            <person name="Vijayakumar V."/>
            <person name="Gluck-Thaler E."/>
            <person name="Korotkin H.B."/>
            <person name="Matheny P.B."/>
            <person name="Slot J.C."/>
        </authorList>
    </citation>
    <scope>NUCLEOTIDE SEQUENCE [LARGE SCALE GENOMIC DNA]</scope>
    <source>
        <strain evidence="4 5">2629</strain>
    </source>
</reference>
<dbReference type="OrthoDB" id="5551751at2759"/>
<dbReference type="InParanoid" id="A0A409VJC0"/>
<dbReference type="Gene3D" id="2.30.180.10">
    <property type="entry name" value="FAS1 domain"/>
    <property type="match status" value="1"/>
</dbReference>
<dbReference type="Proteomes" id="UP000284842">
    <property type="component" value="Unassembled WGS sequence"/>
</dbReference>
<dbReference type="AlphaFoldDB" id="A0A409VJC0"/>
<dbReference type="InterPro" id="IPR000782">
    <property type="entry name" value="FAS1_domain"/>
</dbReference>
<organism evidence="4 5">
    <name type="scientific">Panaeolus cyanescens</name>
    <dbReference type="NCBI Taxonomy" id="181874"/>
    <lineage>
        <taxon>Eukaryota</taxon>
        <taxon>Fungi</taxon>
        <taxon>Dikarya</taxon>
        <taxon>Basidiomycota</taxon>
        <taxon>Agaricomycotina</taxon>
        <taxon>Agaricomycetes</taxon>
        <taxon>Agaricomycetidae</taxon>
        <taxon>Agaricales</taxon>
        <taxon>Agaricineae</taxon>
        <taxon>Galeropsidaceae</taxon>
        <taxon>Panaeolus</taxon>
    </lineage>
</organism>
<dbReference type="PROSITE" id="PS50213">
    <property type="entry name" value="FAS1"/>
    <property type="match status" value="1"/>
</dbReference>
<keyword evidence="1 2" id="KW-0732">Signal</keyword>
<feature type="signal peptide" evidence="2">
    <location>
        <begin position="1"/>
        <end position="21"/>
    </location>
</feature>
<proteinExistence type="predicted"/>
<gene>
    <name evidence="4" type="ORF">CVT24_007185</name>
</gene>
<keyword evidence="5" id="KW-1185">Reference proteome</keyword>